<dbReference type="InterPro" id="IPR007867">
    <property type="entry name" value="GMC_OxRtase_C"/>
</dbReference>
<dbReference type="Pfam" id="PF00732">
    <property type="entry name" value="GMC_oxred_N"/>
    <property type="match status" value="1"/>
</dbReference>
<dbReference type="InterPro" id="IPR053208">
    <property type="entry name" value="GMC_Oxidoreductase_CD"/>
</dbReference>
<keyword evidence="3" id="KW-0274">FAD</keyword>
<evidence type="ECO:0000313" key="6">
    <source>
        <dbReference type="EMBL" id="KAL1645772.1"/>
    </source>
</evidence>
<comment type="caution">
    <text evidence="6">The sequence shown here is derived from an EMBL/GenBank/DDBJ whole genome shotgun (WGS) entry which is preliminary data.</text>
</comment>
<keyword evidence="2" id="KW-0732">Signal</keyword>
<dbReference type="InterPro" id="IPR035971">
    <property type="entry name" value="CBD_sf"/>
</dbReference>
<evidence type="ECO:0000256" key="3">
    <source>
        <dbReference type="RuleBase" id="RU003968"/>
    </source>
</evidence>
<protein>
    <recommendedName>
        <fullName evidence="5">CBM1 domain-containing protein</fullName>
    </recommendedName>
</protein>
<reference evidence="6 7" key="1">
    <citation type="journal article" date="2023" name="Plant Dis.">
        <title>First Report of Diplodia intermedia Causing Canker and Dieback Diseases on Apple Trees in Canada.</title>
        <authorList>
            <person name="Ellouze W."/>
            <person name="Ilyukhin E."/>
            <person name="Sulman M."/>
            <person name="Ali S."/>
        </authorList>
    </citation>
    <scope>NUCLEOTIDE SEQUENCE [LARGE SCALE GENOMIC DNA]</scope>
    <source>
        <strain evidence="6 7">M45-28</strain>
    </source>
</reference>
<evidence type="ECO:0000256" key="2">
    <source>
        <dbReference type="ARBA" id="ARBA00022729"/>
    </source>
</evidence>
<dbReference type="InterPro" id="IPR036188">
    <property type="entry name" value="FAD/NAD-bd_sf"/>
</dbReference>
<dbReference type="InterPro" id="IPR000172">
    <property type="entry name" value="GMC_OxRdtase_N"/>
</dbReference>
<dbReference type="SUPFAM" id="SSF57180">
    <property type="entry name" value="Cellulose-binding domain"/>
    <property type="match status" value="1"/>
</dbReference>
<evidence type="ECO:0000259" key="5">
    <source>
        <dbReference type="PROSITE" id="PS51164"/>
    </source>
</evidence>
<evidence type="ECO:0000313" key="7">
    <source>
        <dbReference type="Proteomes" id="UP001521184"/>
    </source>
</evidence>
<sequence>MRFQSITRAVPLLSSLRTISPSPVELEVFSTASAQTGAYYTDADSGIKFWEYTVPTAQTTGGFQFGMALPGEASGTNDEYIGHMVGALVDGAGWSGISHGGSMTSALLLLAWADGDEVKTSFRFASGYTTPEIYAGNATVSEISHKVNETHFELIYRCQWCFAWDHNGATGSQLPTGTVEVIGWVQANDSPSPVDDATGTIAQHDNGMGQYGHVVASARNTAYSTWASSATSVPTTTAAPNGTATATATSAPAASCTATNVPTDTYDYIIVGAGAGGIPLADRLSESGKSVLLIERGPPSSGRWIEGDMPYSNWRPDWLEGTNLTRFDVPGLCNEIWQDSANIACNDIDQMAGCVLGGGTAVNAALWWKAPAIDWDYNFPTGWKSTDMQSSVEKVFGVIPGTDHPSMDGERYYQEGFNVLQNALAASNWKQVTANDSPDQKNKTFSHAPFMYANGERGGPMATYLVNAAARDNFKLWMNTSVRRVIRTGGHVTGVEVQSNGDDGYCGTVNVTASSGRVILSAGTFGSTKILFRSGIGPQEQLKVVNASSTDGDTMIGDSEWINLPVGQNLDDHTNTDVQITHGNVSFYDFYGAWNSPITADTESYLNGRTGILATSAPNIGPIIWDEITGSDGIARQIQWTARVEGDTNTSMTISQYLGRGSTSRGVLSITSGLSMQVSTVPYLRTDEDKAAVVQGIKNLQSALSKDPSIVFTVPGSNTTVEDYVDNLPVTTSKRRANHWMGTAKMGTDSGLLGGTAVVDTDTRVYGTDNLYVVDASVFPGMVTTNPSALIVAVAEKAAEKLLAAEPAEAVQKYYQCGGRNWTGSRHCAEGLTCTHYEGNADYMQCI</sequence>
<dbReference type="Pfam" id="PF13450">
    <property type="entry name" value="NAD_binding_8"/>
    <property type="match status" value="1"/>
</dbReference>
<keyword evidence="7" id="KW-1185">Reference proteome</keyword>
<dbReference type="Proteomes" id="UP001521184">
    <property type="component" value="Unassembled WGS sequence"/>
</dbReference>
<gene>
    <name evidence="6" type="ORF">SLS58_003656</name>
</gene>
<dbReference type="InterPro" id="IPR015920">
    <property type="entry name" value="Cellobiose_DH-like_cyt"/>
</dbReference>
<proteinExistence type="inferred from homology"/>
<dbReference type="Gene3D" id="3.50.50.60">
    <property type="entry name" value="FAD/NAD(P)-binding domain"/>
    <property type="match status" value="1"/>
</dbReference>
<dbReference type="Pfam" id="PF00734">
    <property type="entry name" value="CBM_1"/>
    <property type="match status" value="1"/>
</dbReference>
<dbReference type="CDD" id="cd09630">
    <property type="entry name" value="CDH_like_cytochrome"/>
    <property type="match status" value="1"/>
</dbReference>
<dbReference type="PROSITE" id="PS51164">
    <property type="entry name" value="CBM1_2"/>
    <property type="match status" value="1"/>
</dbReference>
<organism evidence="6 7">
    <name type="scientific">Diplodia intermedia</name>
    <dbReference type="NCBI Taxonomy" id="856260"/>
    <lineage>
        <taxon>Eukaryota</taxon>
        <taxon>Fungi</taxon>
        <taxon>Dikarya</taxon>
        <taxon>Ascomycota</taxon>
        <taxon>Pezizomycotina</taxon>
        <taxon>Dothideomycetes</taxon>
        <taxon>Dothideomycetes incertae sedis</taxon>
        <taxon>Botryosphaeriales</taxon>
        <taxon>Botryosphaeriaceae</taxon>
        <taxon>Diplodia</taxon>
    </lineage>
</organism>
<dbReference type="EMBL" id="JAKEKT020000018">
    <property type="protein sequence ID" value="KAL1645772.1"/>
    <property type="molecule type" value="Genomic_DNA"/>
</dbReference>
<comment type="similarity">
    <text evidence="1 3">Belongs to the GMC oxidoreductase family.</text>
</comment>
<feature type="domain" description="CBM1" evidence="5">
    <location>
        <begin position="809"/>
        <end position="847"/>
    </location>
</feature>
<name>A0ABR3TWJ4_9PEZI</name>
<dbReference type="SUPFAM" id="SSF51905">
    <property type="entry name" value="FAD/NAD(P)-binding domain"/>
    <property type="match status" value="1"/>
</dbReference>
<dbReference type="SUPFAM" id="SSF54373">
    <property type="entry name" value="FAD-linked reductases, C-terminal domain"/>
    <property type="match status" value="1"/>
</dbReference>
<dbReference type="Pfam" id="PF05199">
    <property type="entry name" value="GMC_oxred_C"/>
    <property type="match status" value="1"/>
</dbReference>
<dbReference type="Gene3D" id="3.30.410.10">
    <property type="entry name" value="Cholesterol Oxidase, domain 2"/>
    <property type="match status" value="1"/>
</dbReference>
<dbReference type="InterPro" id="IPR000254">
    <property type="entry name" value="CBD"/>
</dbReference>
<evidence type="ECO:0000256" key="1">
    <source>
        <dbReference type="ARBA" id="ARBA00010790"/>
    </source>
</evidence>
<dbReference type="PANTHER" id="PTHR47190:SF2">
    <property type="entry name" value="CELLOBIOSE DEHYDROGENASE (AFU_ORTHOLOGUE AFUA_2G17620)"/>
    <property type="match status" value="1"/>
</dbReference>
<accession>A0ABR3TWJ4</accession>
<feature type="region of interest" description="Disordered" evidence="4">
    <location>
        <begin position="231"/>
        <end position="252"/>
    </location>
</feature>
<dbReference type="Pfam" id="PF16010">
    <property type="entry name" value="CDH-cyt"/>
    <property type="match status" value="1"/>
</dbReference>
<dbReference type="SMART" id="SM00236">
    <property type="entry name" value="fCBD"/>
    <property type="match status" value="1"/>
</dbReference>
<dbReference type="PROSITE" id="PS00623">
    <property type="entry name" value="GMC_OXRED_1"/>
    <property type="match status" value="1"/>
</dbReference>
<keyword evidence="3" id="KW-0285">Flavoprotein</keyword>
<dbReference type="SUPFAM" id="SSF49344">
    <property type="entry name" value="CBD9-like"/>
    <property type="match status" value="1"/>
</dbReference>
<evidence type="ECO:0000256" key="4">
    <source>
        <dbReference type="SAM" id="MobiDB-lite"/>
    </source>
</evidence>
<dbReference type="PANTHER" id="PTHR47190">
    <property type="entry name" value="DEHYDROGENASE, PUTATIVE-RELATED"/>
    <property type="match status" value="1"/>
</dbReference>
<dbReference type="Gene3D" id="2.60.40.1210">
    <property type="entry name" value="Cellobiose dehydrogenase, cytochrome domain"/>
    <property type="match status" value="1"/>
</dbReference>